<dbReference type="SUPFAM" id="SSF53756">
    <property type="entry name" value="UDP-Glycosyltransferase/glycogen phosphorylase"/>
    <property type="match status" value="1"/>
</dbReference>
<comment type="caution">
    <text evidence="1">The sequence shown here is derived from an EMBL/GenBank/DDBJ whole genome shotgun (WGS) entry which is preliminary data.</text>
</comment>
<keyword evidence="2" id="KW-1185">Reference proteome</keyword>
<dbReference type="Gene3D" id="3.40.50.2000">
    <property type="entry name" value="Glycogen Phosphorylase B"/>
    <property type="match status" value="1"/>
</dbReference>
<dbReference type="RefSeq" id="WP_345026797.1">
    <property type="nucleotide sequence ID" value="NZ_BAABEY010000010.1"/>
</dbReference>
<gene>
    <name evidence="1" type="ORF">GCM10023091_08250</name>
</gene>
<evidence type="ECO:0000313" key="2">
    <source>
        <dbReference type="Proteomes" id="UP001501508"/>
    </source>
</evidence>
<proteinExistence type="predicted"/>
<organism evidence="1 2">
    <name type="scientific">Ravibacter arvi</name>
    <dbReference type="NCBI Taxonomy" id="2051041"/>
    <lineage>
        <taxon>Bacteria</taxon>
        <taxon>Pseudomonadati</taxon>
        <taxon>Bacteroidota</taxon>
        <taxon>Cytophagia</taxon>
        <taxon>Cytophagales</taxon>
        <taxon>Spirosomataceae</taxon>
        <taxon>Ravibacter</taxon>
    </lineage>
</organism>
<evidence type="ECO:0008006" key="3">
    <source>
        <dbReference type="Google" id="ProtNLM"/>
    </source>
</evidence>
<dbReference type="EMBL" id="BAABEY010000010">
    <property type="protein sequence ID" value="GAA4433965.1"/>
    <property type="molecule type" value="Genomic_DNA"/>
</dbReference>
<evidence type="ECO:0000313" key="1">
    <source>
        <dbReference type="EMBL" id="GAA4433965.1"/>
    </source>
</evidence>
<sequence length="363" mass="42207">MNAQFRRRRILYLSFNDGSDTRVNKEVASLAAAGAEIDFVGLGVSPETCFVSKLNINRLYFTRGRRLAPLTLFRYFKCCCHLLIFKRYHSVHVINEPQLMVLWPLLWLQKRVVADLFDSIFLRRNWTGNSWGLLKKLLYKPAEVIFVTDESRFRLSTDYVKRKTVILPNYPPPFEHRVEQNFNDECLTILYCGRLSSERGTKLLSTLIRTGKRIRILMAGWIADAVTYQLTLDPRVEWFGVLKQESLLRLAALRADFLLCIYEPDSDYGRYASHHKVYDSIQVEKPAIINREIRIADFVRSSGTGFIIPSFQAENADRLYDDLVSFKKQFVPNRLLKQKLTWTAVEKFFLKAHNLGPHPPAHP</sequence>
<protein>
    <recommendedName>
        <fullName evidence="3">Glycosyltransferase</fullName>
    </recommendedName>
</protein>
<dbReference type="Proteomes" id="UP001501508">
    <property type="component" value="Unassembled WGS sequence"/>
</dbReference>
<name>A0ABP8LQJ7_9BACT</name>
<accession>A0ABP8LQJ7</accession>
<reference evidence="2" key="1">
    <citation type="journal article" date="2019" name="Int. J. Syst. Evol. Microbiol.">
        <title>The Global Catalogue of Microorganisms (GCM) 10K type strain sequencing project: providing services to taxonomists for standard genome sequencing and annotation.</title>
        <authorList>
            <consortium name="The Broad Institute Genomics Platform"/>
            <consortium name="The Broad Institute Genome Sequencing Center for Infectious Disease"/>
            <person name="Wu L."/>
            <person name="Ma J."/>
        </authorList>
    </citation>
    <scope>NUCLEOTIDE SEQUENCE [LARGE SCALE GENOMIC DNA]</scope>
    <source>
        <strain evidence="2">JCM 31920</strain>
    </source>
</reference>